<evidence type="ECO:0008006" key="4">
    <source>
        <dbReference type="Google" id="ProtNLM"/>
    </source>
</evidence>
<dbReference type="Proteomes" id="UP001281761">
    <property type="component" value="Unassembled WGS sequence"/>
</dbReference>
<protein>
    <recommendedName>
        <fullName evidence="4">Secreted protein</fullName>
    </recommendedName>
</protein>
<sequence length="123" mass="14179">MVRTRMEGWISLLCLIQKIQSPPQFCLALHEVLRRLGGVRTAKVEANAAHYPTQTRQIHTRRSVSGEKTMYEQTIAETRKRATAMNTSRKKRPVTPEITQPPRLVKAKQRGSVVIEWCRVKWA</sequence>
<evidence type="ECO:0000313" key="3">
    <source>
        <dbReference type="Proteomes" id="UP001281761"/>
    </source>
</evidence>
<accession>A0ABQ9XDT4</accession>
<keyword evidence="3" id="KW-1185">Reference proteome</keyword>
<name>A0ABQ9XDT4_9EUKA</name>
<feature type="region of interest" description="Disordered" evidence="1">
    <location>
        <begin position="77"/>
        <end position="101"/>
    </location>
</feature>
<gene>
    <name evidence="2" type="ORF">BLNAU_15502</name>
</gene>
<reference evidence="2 3" key="1">
    <citation type="journal article" date="2022" name="bioRxiv">
        <title>Genomics of Preaxostyla Flagellates Illuminates Evolutionary Transitions and the Path Towards Mitochondrial Loss.</title>
        <authorList>
            <person name="Novak L.V.F."/>
            <person name="Treitli S.C."/>
            <person name="Pyrih J."/>
            <person name="Halakuc P."/>
            <person name="Pipaliya S.V."/>
            <person name="Vacek V."/>
            <person name="Brzon O."/>
            <person name="Soukal P."/>
            <person name="Eme L."/>
            <person name="Dacks J.B."/>
            <person name="Karnkowska A."/>
            <person name="Elias M."/>
            <person name="Hampl V."/>
        </authorList>
    </citation>
    <scope>NUCLEOTIDE SEQUENCE [LARGE SCALE GENOMIC DNA]</scope>
    <source>
        <strain evidence="2">NAU3</strain>
        <tissue evidence="2">Gut</tissue>
    </source>
</reference>
<proteinExistence type="predicted"/>
<comment type="caution">
    <text evidence="2">The sequence shown here is derived from an EMBL/GenBank/DDBJ whole genome shotgun (WGS) entry which is preliminary data.</text>
</comment>
<evidence type="ECO:0000313" key="2">
    <source>
        <dbReference type="EMBL" id="KAK2949520.1"/>
    </source>
</evidence>
<organism evidence="2 3">
    <name type="scientific">Blattamonas nauphoetae</name>
    <dbReference type="NCBI Taxonomy" id="2049346"/>
    <lineage>
        <taxon>Eukaryota</taxon>
        <taxon>Metamonada</taxon>
        <taxon>Preaxostyla</taxon>
        <taxon>Oxymonadida</taxon>
        <taxon>Blattamonas</taxon>
    </lineage>
</organism>
<evidence type="ECO:0000256" key="1">
    <source>
        <dbReference type="SAM" id="MobiDB-lite"/>
    </source>
</evidence>
<dbReference type="EMBL" id="JARBJD010000154">
    <property type="protein sequence ID" value="KAK2949520.1"/>
    <property type="molecule type" value="Genomic_DNA"/>
</dbReference>